<dbReference type="GO" id="GO:0001228">
    <property type="term" value="F:DNA-binding transcription activator activity, RNA polymerase II-specific"/>
    <property type="evidence" value="ECO:0007669"/>
    <property type="project" value="InterPro"/>
</dbReference>
<dbReference type="PROSITE" id="PS00685">
    <property type="entry name" value="NFYB_HAP3"/>
    <property type="match status" value="2"/>
</dbReference>
<dbReference type="Pfam" id="PF00808">
    <property type="entry name" value="CBFD_NFYB_HMF"/>
    <property type="match status" value="2"/>
</dbReference>
<keyword evidence="8" id="KW-0539">Nucleus</keyword>
<evidence type="ECO:0000256" key="6">
    <source>
        <dbReference type="ARBA" id="ARBA00023159"/>
    </source>
</evidence>
<dbReference type="PANTHER" id="PTHR11064:SF9">
    <property type="entry name" value="NUCLEAR TRANSCRIPTION FACTOR Y SUBUNIT BETA"/>
    <property type="match status" value="1"/>
</dbReference>
<comment type="caution">
    <text evidence="11">The sequence shown here is derived from an EMBL/GenBank/DDBJ whole genome shotgun (WGS) entry which is preliminary data.</text>
</comment>
<keyword evidence="3" id="KW-0938">Abscisic acid signaling pathway</keyword>
<feature type="compositionally biased region" description="Polar residues" evidence="9">
    <location>
        <begin position="7"/>
        <end position="16"/>
    </location>
</feature>
<organism evidence="11 12">
    <name type="scientific">Cannabis sativa</name>
    <name type="common">Hemp</name>
    <name type="synonym">Marijuana</name>
    <dbReference type="NCBI Taxonomy" id="3483"/>
    <lineage>
        <taxon>Eukaryota</taxon>
        <taxon>Viridiplantae</taxon>
        <taxon>Streptophyta</taxon>
        <taxon>Embryophyta</taxon>
        <taxon>Tracheophyta</taxon>
        <taxon>Spermatophyta</taxon>
        <taxon>Magnoliopsida</taxon>
        <taxon>eudicotyledons</taxon>
        <taxon>Gunneridae</taxon>
        <taxon>Pentapetalae</taxon>
        <taxon>rosids</taxon>
        <taxon>fabids</taxon>
        <taxon>Rosales</taxon>
        <taxon>Cannabaceae</taxon>
        <taxon>Cannabis</taxon>
    </lineage>
</organism>
<dbReference type="SUPFAM" id="SSF47113">
    <property type="entry name" value="Histone-fold"/>
    <property type="match status" value="2"/>
</dbReference>
<dbReference type="GO" id="GO:0009738">
    <property type="term" value="P:abscisic acid-activated signaling pathway"/>
    <property type="evidence" value="ECO:0007669"/>
    <property type="project" value="UniProtKB-KW"/>
</dbReference>
<evidence type="ECO:0000256" key="2">
    <source>
        <dbReference type="ARBA" id="ARBA00009053"/>
    </source>
</evidence>
<dbReference type="GO" id="GO:0000978">
    <property type="term" value="F:RNA polymerase II cis-regulatory region sequence-specific DNA binding"/>
    <property type="evidence" value="ECO:0007669"/>
    <property type="project" value="TreeGrafter"/>
</dbReference>
<accession>A0A7J6HWV3</accession>
<dbReference type="InterPro" id="IPR044822">
    <property type="entry name" value="Myb_DNA-bind_4"/>
</dbReference>
<dbReference type="AlphaFoldDB" id="A0A7J6HWV3"/>
<dbReference type="FunFam" id="1.10.20.10:FF:000035">
    <property type="entry name" value="Nuclear transcription factor Y subunit B-3"/>
    <property type="match status" value="1"/>
</dbReference>
<dbReference type="GO" id="GO:0046982">
    <property type="term" value="F:protein heterodimerization activity"/>
    <property type="evidence" value="ECO:0007669"/>
    <property type="project" value="InterPro"/>
</dbReference>
<feature type="compositionally biased region" description="Low complexity" evidence="9">
    <location>
        <begin position="532"/>
        <end position="543"/>
    </location>
</feature>
<evidence type="ECO:0000256" key="4">
    <source>
        <dbReference type="ARBA" id="ARBA00023015"/>
    </source>
</evidence>
<evidence type="ECO:0000256" key="3">
    <source>
        <dbReference type="ARBA" id="ARBA00022682"/>
    </source>
</evidence>
<feature type="compositionally biased region" description="Gly residues" evidence="9">
    <location>
        <begin position="118"/>
        <end position="127"/>
    </location>
</feature>
<feature type="domain" description="Myb-like" evidence="10">
    <location>
        <begin position="434"/>
        <end position="498"/>
    </location>
</feature>
<keyword evidence="12" id="KW-1185">Reference proteome</keyword>
<evidence type="ECO:0000256" key="1">
    <source>
        <dbReference type="ARBA" id="ARBA00004123"/>
    </source>
</evidence>
<sequence>MADSDNDSGGPNSASPREQDRFLPIANVSRIMKKALPANAKISKDAKETVQECVSEFISFITGEASDKCQREKRKTINGDDLLWAMTTLGFEDYVDPLKIYLQKFREMEGEKTAGATLGRGQGGDSGGSDDHGSFAANSVGGEGTITMEALAGDRLIPNSDDFPQLIAPFPEPTEDLIYAHPKTLIHSPDIITHRPISPPQKLRPIRCHARSPVSDVRGKVEPAETLAKGVSGDHLEPLDGEFDCAVKFETQRDVAGNGGNVSVAVDNPFQGGLGSFGENWEMNGVERVVEDESRIFTVLSSSSDDEVNYSVENCKGVVEQKRRKSKRNIEHFLENMAMKVMEKQEEMHNQLIDMIKKMESERILREEAWKQIEVERMKRDELVRTQETSRSLALISFLQNLLGEDIQIPEPVSQPFMEENRVGSSTDAQADTKCNTENKRWPEAEIEALIALRTGLERKFQTTESKGCIWEEISVGMCSMGYNRTAKKCKEKWDNMNKYFKKPYVSGKKRSANGKTCPYFRSLESLYKNGAANSGNSNSTPNNEDEVKCEKESGESLYTERSIEMERGAFHGYRKISNASSGTKLSEINGSRVNEISNTQSSADENECTVREQDRFMPIANVIRIMRKILPPHAKISDDAKETIQECVSEYISFITGEANERCQREQRKTITAEDVLWAMSKLGFDDYIEPLTLYLHRYRETEGDRTTIRGGGGGGAGGSGSDLVSSPFMKRLGSLDYSALAATGFAPNTAPFHNGFFGYFKDATGSTTASGAGGGSSQAAVANGEQIHGQYK</sequence>
<dbReference type="PANTHER" id="PTHR11064">
    <property type="entry name" value="CCAAT-BINDING TRANSCRIPTION FACTOR-RELATED"/>
    <property type="match status" value="1"/>
</dbReference>
<dbReference type="Pfam" id="PF13837">
    <property type="entry name" value="Myb_DNA-bind_4"/>
    <property type="match status" value="1"/>
</dbReference>
<gene>
    <name evidence="11" type="ORF">G4B88_022568</name>
</gene>
<dbReference type="PRINTS" id="PR00615">
    <property type="entry name" value="CCAATSUBUNTA"/>
</dbReference>
<dbReference type="CDD" id="cd12203">
    <property type="entry name" value="GT1"/>
    <property type="match status" value="1"/>
</dbReference>
<evidence type="ECO:0000259" key="10">
    <source>
        <dbReference type="PROSITE" id="PS50090"/>
    </source>
</evidence>
<dbReference type="InterPro" id="IPR027113">
    <property type="entry name" value="Transc_fact_NFYB/HAP3"/>
</dbReference>
<feature type="region of interest" description="Disordered" evidence="9">
    <location>
        <begin position="770"/>
        <end position="794"/>
    </location>
</feature>
<dbReference type="InterPro" id="IPR001005">
    <property type="entry name" value="SANT/Myb"/>
</dbReference>
<proteinExistence type="inferred from homology"/>
<reference evidence="11 12" key="1">
    <citation type="journal article" date="2020" name="bioRxiv">
        <title>Sequence and annotation of 42 cannabis genomes reveals extensive copy number variation in cannabinoid synthesis and pathogen resistance genes.</title>
        <authorList>
            <person name="Mckernan K.J."/>
            <person name="Helbert Y."/>
            <person name="Kane L.T."/>
            <person name="Ebling H."/>
            <person name="Zhang L."/>
            <person name="Liu B."/>
            <person name="Eaton Z."/>
            <person name="Mclaughlin S."/>
            <person name="Kingan S."/>
            <person name="Baybayan P."/>
            <person name="Concepcion G."/>
            <person name="Jordan M."/>
            <person name="Riva A."/>
            <person name="Barbazuk W."/>
            <person name="Harkins T."/>
        </authorList>
    </citation>
    <scope>NUCLEOTIDE SEQUENCE [LARGE SCALE GENOMIC DNA]</scope>
    <source>
        <strain evidence="12">cv. Jamaican Lion 4</strain>
        <tissue evidence="11">Leaf</tissue>
    </source>
</reference>
<dbReference type="Gene3D" id="1.10.10.60">
    <property type="entry name" value="Homeodomain-like"/>
    <property type="match status" value="1"/>
</dbReference>
<evidence type="ECO:0000256" key="8">
    <source>
        <dbReference type="ARBA" id="ARBA00023242"/>
    </source>
</evidence>
<evidence type="ECO:0000313" key="11">
    <source>
        <dbReference type="EMBL" id="KAF4399485.1"/>
    </source>
</evidence>
<evidence type="ECO:0000256" key="9">
    <source>
        <dbReference type="SAM" id="MobiDB-lite"/>
    </source>
</evidence>
<dbReference type="FunFam" id="1.10.10.60:FF:000092">
    <property type="entry name" value="Trihelix transcription factor GT-2"/>
    <property type="match status" value="1"/>
</dbReference>
<keyword evidence="4" id="KW-0805">Transcription regulation</keyword>
<protein>
    <recommendedName>
        <fullName evidence="10">Myb-like domain-containing protein</fullName>
    </recommendedName>
</protein>
<dbReference type="EMBL" id="JAATIQ010000021">
    <property type="protein sequence ID" value="KAF4399485.1"/>
    <property type="molecule type" value="Genomic_DNA"/>
</dbReference>
<dbReference type="Gene3D" id="1.10.20.10">
    <property type="entry name" value="Histone, subunit A"/>
    <property type="match status" value="2"/>
</dbReference>
<keyword evidence="6" id="KW-0010">Activator</keyword>
<name>A0A7J6HWV3_CANSA</name>
<feature type="region of interest" description="Disordered" evidence="9">
    <location>
        <begin position="113"/>
        <end position="140"/>
    </location>
</feature>
<evidence type="ECO:0000256" key="7">
    <source>
        <dbReference type="ARBA" id="ARBA00023163"/>
    </source>
</evidence>
<dbReference type="InterPro" id="IPR003958">
    <property type="entry name" value="CBFA_NFYB_domain"/>
</dbReference>
<dbReference type="GO" id="GO:0016602">
    <property type="term" value="C:CCAAT-binding factor complex"/>
    <property type="evidence" value="ECO:0007669"/>
    <property type="project" value="InterPro"/>
</dbReference>
<keyword evidence="5" id="KW-0238">DNA-binding</keyword>
<comment type="similarity">
    <text evidence="2">Belongs to the NFYB/HAP3 subunit family.</text>
</comment>
<evidence type="ECO:0000313" key="12">
    <source>
        <dbReference type="Proteomes" id="UP000583929"/>
    </source>
</evidence>
<feature type="region of interest" description="Disordered" evidence="9">
    <location>
        <begin position="1"/>
        <end position="22"/>
    </location>
</feature>
<dbReference type="InterPro" id="IPR009072">
    <property type="entry name" value="Histone-fold"/>
</dbReference>
<dbReference type="Proteomes" id="UP000583929">
    <property type="component" value="Unassembled WGS sequence"/>
</dbReference>
<feature type="region of interest" description="Disordered" evidence="9">
    <location>
        <begin position="532"/>
        <end position="554"/>
    </location>
</feature>
<dbReference type="PROSITE" id="PS50090">
    <property type="entry name" value="MYB_LIKE"/>
    <property type="match status" value="1"/>
</dbReference>
<comment type="subcellular location">
    <subcellularLocation>
        <location evidence="1">Nucleus</location>
    </subcellularLocation>
</comment>
<dbReference type="CDD" id="cd22907">
    <property type="entry name" value="HFD_NFYB"/>
    <property type="match status" value="2"/>
</dbReference>
<dbReference type="SMART" id="SM00717">
    <property type="entry name" value="SANT"/>
    <property type="match status" value="1"/>
</dbReference>
<keyword evidence="7" id="KW-0804">Transcription</keyword>
<dbReference type="FunFam" id="1.10.20.10:FF:000049">
    <property type="entry name" value="Nuclear transcription factor Y subunit B-6"/>
    <property type="match status" value="1"/>
</dbReference>
<evidence type="ECO:0000256" key="5">
    <source>
        <dbReference type="ARBA" id="ARBA00023125"/>
    </source>
</evidence>
<dbReference type="InterPro" id="IPR003956">
    <property type="entry name" value="Transcrpt_fac_NFYB/HAP3_CS"/>
</dbReference>